<evidence type="ECO:0000256" key="2">
    <source>
        <dbReference type="ARBA" id="ARBA00022694"/>
    </source>
</evidence>
<dbReference type="PANTHER" id="PTHR42714:SF2">
    <property type="entry name" value="TRNA MODIFICATION GTPASE GTPBP3, MITOCHONDRIAL"/>
    <property type="match status" value="1"/>
</dbReference>
<evidence type="ECO:0000256" key="6">
    <source>
        <dbReference type="HAMAP-Rule" id="MF_00379"/>
    </source>
</evidence>
<comment type="function">
    <text evidence="6">Exhibits a very high intrinsic GTPase hydrolysis rate. Involved in the addition of a carboxymethylaminomethyl (cmnm) group at the wobble position (U34) of certain tRNAs, forming tRNA-cmnm(5)s(2)U34.</text>
</comment>
<dbReference type="RefSeq" id="WP_114705994.1">
    <property type="nucleotide sequence ID" value="NZ_QDKL01000001.1"/>
</dbReference>
<keyword evidence="6" id="KW-0460">Magnesium</keyword>
<dbReference type="InterPro" id="IPR027266">
    <property type="entry name" value="TrmE/GcvT-like"/>
</dbReference>
<gene>
    <name evidence="6" type="primary">mnmE</name>
    <name evidence="6" type="synonym">trmE</name>
    <name evidence="11" type="ORF">DAY19_04570</name>
</gene>
<keyword evidence="12" id="KW-1185">Reference proteome</keyword>
<dbReference type="InterPro" id="IPR027368">
    <property type="entry name" value="MnmE_dom2"/>
</dbReference>
<dbReference type="InterPro" id="IPR025867">
    <property type="entry name" value="MnmE_helical"/>
</dbReference>
<dbReference type="InterPro" id="IPR027417">
    <property type="entry name" value="P-loop_NTPase"/>
</dbReference>
<keyword evidence="6" id="KW-0378">Hydrolase</keyword>
<dbReference type="Pfam" id="PF01926">
    <property type="entry name" value="MMR_HSR1"/>
    <property type="match status" value="1"/>
</dbReference>
<feature type="binding site" evidence="6">
    <location>
        <position position="258"/>
    </location>
    <ligand>
        <name>K(+)</name>
        <dbReference type="ChEBI" id="CHEBI:29103"/>
    </ligand>
</feature>
<evidence type="ECO:0000256" key="5">
    <source>
        <dbReference type="ARBA" id="ARBA00023134"/>
    </source>
</evidence>
<accession>A0ABY0IJC0</accession>
<dbReference type="InterPro" id="IPR005225">
    <property type="entry name" value="Small_GTP-bd"/>
</dbReference>
<proteinExistence type="inferred from homology"/>
<feature type="binding site" evidence="6">
    <location>
        <position position="524"/>
    </location>
    <ligand>
        <name>(6S)-5-formyl-5,6,7,8-tetrahydrofolate</name>
        <dbReference type="ChEBI" id="CHEBI:57457"/>
    </ligand>
</feature>
<keyword evidence="4 6" id="KW-0630">Potassium</keyword>
<feature type="binding site" evidence="6">
    <location>
        <begin position="278"/>
        <end position="281"/>
    </location>
    <ligand>
        <name>GTP</name>
        <dbReference type="ChEBI" id="CHEBI:37565"/>
    </ligand>
</feature>
<feature type="domain" description="GTP-binding protein TrmE N-terminal" evidence="9">
    <location>
        <begin position="10"/>
        <end position="128"/>
    </location>
</feature>
<feature type="binding site" evidence="6">
    <location>
        <position position="128"/>
    </location>
    <ligand>
        <name>(6S)-5-formyl-5,6,7,8-tetrahydrofolate</name>
        <dbReference type="ChEBI" id="CHEBI:57457"/>
    </ligand>
</feature>
<keyword evidence="6" id="KW-0963">Cytoplasm</keyword>
<dbReference type="EC" id="3.6.-.-" evidence="6"/>
<comment type="subcellular location">
    <subcellularLocation>
        <location evidence="6">Cytoplasm</location>
    </subcellularLocation>
</comment>
<keyword evidence="2 6" id="KW-0819">tRNA processing</keyword>
<feature type="binding site" evidence="6">
    <location>
        <position position="255"/>
    </location>
    <ligand>
        <name>K(+)</name>
        <dbReference type="ChEBI" id="CHEBI:29103"/>
    </ligand>
</feature>
<dbReference type="InterPro" id="IPR004520">
    <property type="entry name" value="GTPase_MnmE"/>
</dbReference>
<feature type="domain" description="G" evidence="8">
    <location>
        <begin position="227"/>
        <end position="324"/>
    </location>
</feature>
<keyword evidence="6" id="KW-0479">Metal-binding</keyword>
<feature type="binding site" evidence="6">
    <location>
        <position position="234"/>
    </location>
    <ligand>
        <name>K(+)</name>
        <dbReference type="ChEBI" id="CHEBI:29103"/>
    </ligand>
</feature>
<dbReference type="Gene3D" id="1.20.120.430">
    <property type="entry name" value="tRNA modification GTPase MnmE domain 2"/>
    <property type="match status" value="1"/>
</dbReference>
<feature type="binding site" evidence="6">
    <location>
        <begin position="253"/>
        <end position="259"/>
    </location>
    <ligand>
        <name>GTP</name>
        <dbReference type="ChEBI" id="CHEBI:37565"/>
    </ligand>
</feature>
<dbReference type="Pfam" id="PF10396">
    <property type="entry name" value="TrmE_N"/>
    <property type="match status" value="1"/>
</dbReference>
<dbReference type="InterPro" id="IPR006073">
    <property type="entry name" value="GTP-bd"/>
</dbReference>
<feature type="binding site" evidence="6">
    <location>
        <position position="238"/>
    </location>
    <ligand>
        <name>Mg(2+)</name>
        <dbReference type="ChEBI" id="CHEBI:18420"/>
    </ligand>
</feature>
<keyword evidence="5 6" id="KW-0342">GTP-binding</keyword>
<comment type="similarity">
    <text evidence="1 6">Belongs to the TRAFAC class TrmE-Era-EngA-EngB-Septin-like GTPase superfamily. TrmE GTPase family.</text>
</comment>
<dbReference type="HAMAP" id="MF_00379">
    <property type="entry name" value="GTPase_MnmE"/>
    <property type="match status" value="1"/>
</dbReference>
<feature type="binding site" evidence="6">
    <location>
        <begin position="234"/>
        <end position="239"/>
    </location>
    <ligand>
        <name>GTP</name>
        <dbReference type="ChEBI" id="CHEBI:37565"/>
    </ligand>
</feature>
<evidence type="ECO:0000256" key="1">
    <source>
        <dbReference type="ARBA" id="ARBA00011043"/>
    </source>
</evidence>
<dbReference type="SUPFAM" id="SSF52540">
    <property type="entry name" value="P-loop containing nucleoside triphosphate hydrolases"/>
    <property type="match status" value="1"/>
</dbReference>
<evidence type="ECO:0000259" key="8">
    <source>
        <dbReference type="Pfam" id="PF01926"/>
    </source>
</evidence>
<dbReference type="PANTHER" id="PTHR42714">
    <property type="entry name" value="TRNA MODIFICATION GTPASE GTPBP3"/>
    <property type="match status" value="1"/>
</dbReference>
<dbReference type="InterPro" id="IPR018948">
    <property type="entry name" value="GTP-bd_TrmE_N"/>
</dbReference>
<dbReference type="EMBL" id="QDKL01000001">
    <property type="protein sequence ID" value="RZF23050.1"/>
    <property type="molecule type" value="Genomic_DNA"/>
</dbReference>
<protein>
    <recommendedName>
        <fullName evidence="6">tRNA modification GTPase MnmE</fullName>
        <ecNumber evidence="6">3.6.-.-</ecNumber>
    </recommendedName>
</protein>
<dbReference type="Proteomes" id="UP000443582">
    <property type="component" value="Unassembled WGS sequence"/>
</dbReference>
<name>A0ABY0IJC0_9BACT</name>
<feature type="binding site" evidence="6">
    <location>
        <position position="88"/>
    </location>
    <ligand>
        <name>(6S)-5-formyl-5,6,7,8-tetrahydrofolate</name>
        <dbReference type="ChEBI" id="CHEBI:57457"/>
    </ligand>
</feature>
<reference evidence="12" key="1">
    <citation type="journal article" date="2019" name="Int. J. Syst. Evol. Microbiol.">
        <title>Halobacteriovorax valvorus sp. nov., a novel prokaryotic predator isolated from coastal seawater of China.</title>
        <authorList>
            <person name="Chen M.-X."/>
        </authorList>
    </citation>
    <scope>NUCLEOTIDE SEQUENCE [LARGE SCALE GENOMIC DNA]</scope>
    <source>
        <strain evidence="12">BL9</strain>
    </source>
</reference>
<dbReference type="Gene3D" id="3.30.1360.120">
    <property type="entry name" value="Probable tRNA modification gtpase trme, domain 1"/>
    <property type="match status" value="1"/>
</dbReference>
<feature type="region of interest" description="Disordered" evidence="7">
    <location>
        <begin position="401"/>
        <end position="435"/>
    </location>
</feature>
<sequence>MIYQTDDQPIVACSTGLSENTAIGVIRLSGFTDLVGSIGPFFKKDLSKLEIRKATFVNLYDIDGNFLDEVVITYFKGPNSYNGENILEIAAHGNTLNLKRIMNAFINSGNFRLAKNGEFTYRALKNKKLSLAQVEGLDALLNASSSLMLDEGLKLLNGSLYQKYTDLYDKFLKLKAAVEINIDFAEDVGEEQSQKLLDEAVSDISTHISSLHRSASVNAKSLMSPDIVLCGEPNAGKSSLFNLFLDESRSIVSDIAGTTRDYISEYISLGNETFKLVDTAGLRNTTDVIEEEGIKRSRNLIDNAFYKILLVNINEVEKYQYHDINETLFDALIFTHFDEFEGDLNLDTLKSNLPKAIKYYSADTSKGEGRLVEISGPIGPKTTSGSIEPKELEEFNLGPMGANQKNGPIEPQDNTGPTGAKVGKNQKTGPIEPPHITDLITQDILSKYTKLRNSDPISIERHRIVINDIYSKFSEFSSNIKYLDDIAIISSEVSILEKKTAELIGIISPDDTLTHIFTNFCIGK</sequence>
<comment type="cofactor">
    <cofactor evidence="6">
        <name>K(+)</name>
        <dbReference type="ChEBI" id="CHEBI:29103"/>
    </cofactor>
    <text evidence="6">Binds 1 potassium ion per subunit.</text>
</comment>
<keyword evidence="3 6" id="KW-0547">Nucleotide-binding</keyword>
<dbReference type="SUPFAM" id="SSF103025">
    <property type="entry name" value="Folate-binding domain"/>
    <property type="match status" value="1"/>
</dbReference>
<dbReference type="CDD" id="cd14858">
    <property type="entry name" value="TrmE_N"/>
    <property type="match status" value="1"/>
</dbReference>
<feature type="domain" description="MnmE helical" evidence="10">
    <location>
        <begin position="131"/>
        <end position="521"/>
    </location>
</feature>
<comment type="caution">
    <text evidence="6">Lacks conserved residue(s) required for the propagation of feature annotation.</text>
</comment>
<feature type="binding site" evidence="6">
    <location>
        <position position="259"/>
    </location>
    <ligand>
        <name>Mg(2+)</name>
        <dbReference type="ChEBI" id="CHEBI:18420"/>
    </ligand>
</feature>
<organism evidence="11 12">
    <name type="scientific">Halobacteriovorax vibrionivorans</name>
    <dbReference type="NCBI Taxonomy" id="2152716"/>
    <lineage>
        <taxon>Bacteria</taxon>
        <taxon>Pseudomonadati</taxon>
        <taxon>Bdellovibrionota</taxon>
        <taxon>Bacteriovoracia</taxon>
        <taxon>Bacteriovoracales</taxon>
        <taxon>Halobacteriovoraceae</taxon>
        <taxon>Halobacteriovorax</taxon>
    </lineage>
</organism>
<evidence type="ECO:0000259" key="9">
    <source>
        <dbReference type="Pfam" id="PF10396"/>
    </source>
</evidence>
<comment type="subunit">
    <text evidence="6">Homodimer. Heterotetramer of two MnmE and two MnmG subunits.</text>
</comment>
<feature type="binding site" evidence="6">
    <location>
        <position position="253"/>
    </location>
    <ligand>
        <name>K(+)</name>
        <dbReference type="ChEBI" id="CHEBI:29103"/>
    </ligand>
</feature>
<evidence type="ECO:0000256" key="7">
    <source>
        <dbReference type="SAM" id="MobiDB-lite"/>
    </source>
</evidence>
<feature type="binding site" evidence="6">
    <location>
        <position position="27"/>
    </location>
    <ligand>
        <name>(6S)-5-formyl-5,6,7,8-tetrahydrofolate</name>
        <dbReference type="ChEBI" id="CHEBI:57457"/>
    </ligand>
</feature>
<evidence type="ECO:0000256" key="3">
    <source>
        <dbReference type="ARBA" id="ARBA00022741"/>
    </source>
</evidence>
<evidence type="ECO:0000313" key="12">
    <source>
        <dbReference type="Proteomes" id="UP000443582"/>
    </source>
</evidence>
<dbReference type="NCBIfam" id="TIGR00231">
    <property type="entry name" value="small_GTP"/>
    <property type="match status" value="1"/>
</dbReference>
<comment type="caution">
    <text evidence="11">The sequence shown here is derived from an EMBL/GenBank/DDBJ whole genome shotgun (WGS) entry which is preliminary data.</text>
</comment>
<dbReference type="Gene3D" id="3.40.50.300">
    <property type="entry name" value="P-loop containing nucleotide triphosphate hydrolases"/>
    <property type="match status" value="1"/>
</dbReference>
<evidence type="ECO:0000313" key="11">
    <source>
        <dbReference type="EMBL" id="RZF23050.1"/>
    </source>
</evidence>
<evidence type="ECO:0000259" key="10">
    <source>
        <dbReference type="Pfam" id="PF12631"/>
    </source>
</evidence>
<dbReference type="Pfam" id="PF12631">
    <property type="entry name" value="MnmE_helical"/>
    <property type="match status" value="1"/>
</dbReference>
<evidence type="ECO:0000256" key="4">
    <source>
        <dbReference type="ARBA" id="ARBA00022958"/>
    </source>
</evidence>